<protein>
    <recommendedName>
        <fullName evidence="3">STAS/SEC14 domain-containing protein</fullName>
    </recommendedName>
</protein>
<dbReference type="RefSeq" id="WP_140623715.1">
    <property type="nucleotide sequence ID" value="NZ_VFRQ01000016.1"/>
</dbReference>
<dbReference type="OrthoDB" id="879261at2"/>
<evidence type="ECO:0000313" key="1">
    <source>
        <dbReference type="EMBL" id="TPE41020.1"/>
    </source>
</evidence>
<dbReference type="EMBL" id="VFRQ01000016">
    <property type="protein sequence ID" value="TPE41020.1"/>
    <property type="molecule type" value="Genomic_DNA"/>
</dbReference>
<evidence type="ECO:0000313" key="2">
    <source>
        <dbReference type="Proteomes" id="UP000316727"/>
    </source>
</evidence>
<sequence length="137" mass="16300">MLYLKSEYITIEYFATDELVKTKWLEYAPSAEYRKILRTFLRMQKKHRIKKWLADYSDAKVVRPVDQKWTVEEWGPKFFSSLHLRCVAIVNPADVFGRMSVNFIMSQINMQELPVEVCFFDKPEEAIAWLALQGSRR</sequence>
<organism evidence="1 2">
    <name type="scientific">Pontibacter mangrovi</name>
    <dbReference type="NCBI Taxonomy" id="2589816"/>
    <lineage>
        <taxon>Bacteria</taxon>
        <taxon>Pseudomonadati</taxon>
        <taxon>Bacteroidota</taxon>
        <taxon>Cytophagia</taxon>
        <taxon>Cytophagales</taxon>
        <taxon>Hymenobacteraceae</taxon>
        <taxon>Pontibacter</taxon>
    </lineage>
</organism>
<evidence type="ECO:0008006" key="3">
    <source>
        <dbReference type="Google" id="ProtNLM"/>
    </source>
</evidence>
<dbReference type="AlphaFoldDB" id="A0A501VY59"/>
<keyword evidence="2" id="KW-1185">Reference proteome</keyword>
<comment type="caution">
    <text evidence="1">The sequence shown here is derived from an EMBL/GenBank/DDBJ whole genome shotgun (WGS) entry which is preliminary data.</text>
</comment>
<gene>
    <name evidence="1" type="ORF">FJM65_19435</name>
</gene>
<proteinExistence type="predicted"/>
<reference evidence="1 2" key="1">
    <citation type="submission" date="2019-06" db="EMBL/GenBank/DDBJ databases">
        <title>A novel bacterium of genus Pontibacter, isolated from marine sediment.</title>
        <authorList>
            <person name="Huang H."/>
            <person name="Mo K."/>
            <person name="Hu Y."/>
        </authorList>
    </citation>
    <scope>NUCLEOTIDE SEQUENCE [LARGE SCALE GENOMIC DNA]</scope>
    <source>
        <strain evidence="1 2">HB172049</strain>
    </source>
</reference>
<name>A0A501VY59_9BACT</name>
<accession>A0A501VY59</accession>
<dbReference type="Proteomes" id="UP000316727">
    <property type="component" value="Unassembled WGS sequence"/>
</dbReference>